<evidence type="ECO:0000256" key="2">
    <source>
        <dbReference type="PIRSR" id="PIRSR000097-2"/>
    </source>
</evidence>
<dbReference type="CDD" id="cd19138">
    <property type="entry name" value="AKR_YeaE"/>
    <property type="match status" value="1"/>
</dbReference>
<dbReference type="RefSeq" id="WP_320753043.1">
    <property type="nucleotide sequence ID" value="NZ_JAWNFV010000007.1"/>
</dbReference>
<dbReference type="GO" id="GO:0016491">
    <property type="term" value="F:oxidoreductase activity"/>
    <property type="evidence" value="ECO:0007669"/>
    <property type="project" value="InterPro"/>
</dbReference>
<accession>A0AAW9HLJ1</accession>
<feature type="domain" description="NADP-dependent oxidoreductase" evidence="4">
    <location>
        <begin position="15"/>
        <end position="270"/>
    </location>
</feature>
<evidence type="ECO:0000256" key="1">
    <source>
        <dbReference type="PIRSR" id="PIRSR000097-1"/>
    </source>
</evidence>
<dbReference type="EMBL" id="JAWNFV010000007">
    <property type="protein sequence ID" value="MDY5140499.1"/>
    <property type="molecule type" value="Genomic_DNA"/>
</dbReference>
<feature type="site" description="Lowers pKa of active site Tyr" evidence="3">
    <location>
        <position position="79"/>
    </location>
</feature>
<comment type="caution">
    <text evidence="5">The sequence shown here is derived from an EMBL/GenBank/DDBJ whole genome shotgun (WGS) entry which is preliminary data.</text>
</comment>
<dbReference type="PANTHER" id="PTHR43638">
    <property type="entry name" value="OXIDOREDUCTASE, ALDO/KETO REDUCTASE FAMILY PROTEIN"/>
    <property type="match status" value="1"/>
</dbReference>
<dbReference type="SUPFAM" id="SSF51430">
    <property type="entry name" value="NAD(P)-linked oxidoreductase"/>
    <property type="match status" value="1"/>
</dbReference>
<proteinExistence type="predicted"/>
<name>A0AAW9HLJ1_9ACTO</name>
<evidence type="ECO:0000313" key="6">
    <source>
        <dbReference type="Proteomes" id="UP001288320"/>
    </source>
</evidence>
<feature type="active site" description="Proton donor" evidence="1">
    <location>
        <position position="53"/>
    </location>
</feature>
<dbReference type="AlphaFoldDB" id="A0AAW9HLJ1"/>
<dbReference type="PIRSF" id="PIRSF000097">
    <property type="entry name" value="AKR"/>
    <property type="match status" value="1"/>
</dbReference>
<dbReference type="InterPro" id="IPR020471">
    <property type="entry name" value="AKR"/>
</dbReference>
<dbReference type="Pfam" id="PF00248">
    <property type="entry name" value="Aldo_ket_red"/>
    <property type="match status" value="1"/>
</dbReference>
<evidence type="ECO:0000256" key="3">
    <source>
        <dbReference type="PIRSR" id="PIRSR000097-3"/>
    </source>
</evidence>
<dbReference type="Gene3D" id="3.20.20.100">
    <property type="entry name" value="NADP-dependent oxidoreductase domain"/>
    <property type="match status" value="1"/>
</dbReference>
<gene>
    <name evidence="5" type="ORF">R6G74_04125</name>
</gene>
<sequence>MRSITLANGDTVPVLGLGTWFLGDNPAGRQEEIAALRCGIEGGARLIDTAEMYGSGRSEELVGEAITPFSRESLYLITKVLPSNASRHRMEAALDASLARLGTDYVDMYLYHWRGGTPLAETVAELERLRGSGKIRSWGVSNFDVEDMQDLAAVPGGAHCQANEVLYHLGSRGIEVELRGLLERRGAALIAYCPLAQAGTLRNGLVTNSAVTEVARELGISPFQVLLAWVLAQGEVIAIPRTGKRTHMRENLEAARIELSAEQLARLDSAFPAPRRRVPLDVE</sequence>
<dbReference type="InterPro" id="IPR036812">
    <property type="entry name" value="NAD(P)_OxRdtase_dom_sf"/>
</dbReference>
<organism evidence="5 6">
    <name type="scientific">Actinotignum timonense</name>
    <dbReference type="NCBI Taxonomy" id="1870995"/>
    <lineage>
        <taxon>Bacteria</taxon>
        <taxon>Bacillati</taxon>
        <taxon>Actinomycetota</taxon>
        <taxon>Actinomycetes</taxon>
        <taxon>Actinomycetales</taxon>
        <taxon>Actinomycetaceae</taxon>
        <taxon>Actinotignum</taxon>
    </lineage>
</organism>
<dbReference type="Proteomes" id="UP001288320">
    <property type="component" value="Unassembled WGS sequence"/>
</dbReference>
<feature type="binding site" evidence="2">
    <location>
        <position position="112"/>
    </location>
    <ligand>
        <name>substrate</name>
    </ligand>
</feature>
<reference evidence="5" key="1">
    <citation type="submission" date="2023-10" db="EMBL/GenBank/DDBJ databases">
        <title>Whole Genome based description of the genera Actinobaculum and Actinotignum reveals a complex phylogenetic relationship within the species included in the genus Actinotignum.</title>
        <authorList>
            <person name="Jensen C.S."/>
            <person name="Dargis R."/>
            <person name="Kemp M."/>
            <person name="Christensen J.J."/>
        </authorList>
    </citation>
    <scope>NUCLEOTIDE SEQUENCE</scope>
    <source>
        <strain evidence="5">SLA_B245</strain>
    </source>
</reference>
<dbReference type="PANTHER" id="PTHR43638:SF3">
    <property type="entry name" value="ALDEHYDE REDUCTASE"/>
    <property type="match status" value="1"/>
</dbReference>
<protein>
    <submittedName>
        <fullName evidence="5">Aldo/keto reductase</fullName>
    </submittedName>
</protein>
<dbReference type="InterPro" id="IPR023210">
    <property type="entry name" value="NADP_OxRdtase_dom"/>
</dbReference>
<dbReference type="PRINTS" id="PR00069">
    <property type="entry name" value="ALDKETRDTASE"/>
</dbReference>
<evidence type="ECO:0000313" key="5">
    <source>
        <dbReference type="EMBL" id="MDY5140499.1"/>
    </source>
</evidence>
<evidence type="ECO:0000259" key="4">
    <source>
        <dbReference type="Pfam" id="PF00248"/>
    </source>
</evidence>